<comment type="caution">
    <text evidence="1">The sequence shown here is derived from an EMBL/GenBank/DDBJ whole genome shotgun (WGS) entry which is preliminary data.</text>
</comment>
<keyword evidence="2" id="KW-1185">Reference proteome</keyword>
<dbReference type="HOGENOM" id="CLU_2646607_0_0_9"/>
<dbReference type="EMBL" id="AWSJ01000372">
    <property type="protein sequence ID" value="ERI04882.1"/>
    <property type="molecule type" value="Genomic_DNA"/>
</dbReference>
<dbReference type="Proteomes" id="UP000016511">
    <property type="component" value="Unassembled WGS sequence"/>
</dbReference>
<reference evidence="1 2" key="1">
    <citation type="submission" date="2013-08" db="EMBL/GenBank/DDBJ databases">
        <authorList>
            <person name="Weinstock G."/>
            <person name="Sodergren E."/>
            <person name="Wylie T."/>
            <person name="Fulton L."/>
            <person name="Fulton R."/>
            <person name="Fronick C."/>
            <person name="O'Laughlin M."/>
            <person name="Godfrey J."/>
            <person name="Miner T."/>
            <person name="Herter B."/>
            <person name="Appelbaum E."/>
            <person name="Cordes M."/>
            <person name="Lek S."/>
            <person name="Wollam A."/>
            <person name="Pepin K.H."/>
            <person name="Palsikar V.B."/>
            <person name="Mitreva M."/>
            <person name="Wilson R.K."/>
        </authorList>
    </citation>
    <scope>NUCLEOTIDE SEQUENCE [LARGE SCALE GENOMIC DNA]</scope>
    <source>
        <strain evidence="1 2">ATCC 12856</strain>
    </source>
</reference>
<dbReference type="STRING" id="649747.HMPREF0083_05909"/>
<gene>
    <name evidence="1" type="ORF">HMPREF0083_05909</name>
</gene>
<proteinExistence type="predicted"/>
<dbReference type="AlphaFoldDB" id="U1XY08"/>
<protein>
    <submittedName>
        <fullName evidence="1">Uncharacterized protein</fullName>
    </submittedName>
</protein>
<evidence type="ECO:0000313" key="2">
    <source>
        <dbReference type="Proteomes" id="UP000016511"/>
    </source>
</evidence>
<name>U1XY08_ANEAE</name>
<evidence type="ECO:0000313" key="1">
    <source>
        <dbReference type="EMBL" id="ERI04882.1"/>
    </source>
</evidence>
<sequence length="76" mass="8517">MRSRLAEVKSGLAVPPGWGKKRSSTLRGGRRTDARLGHGVVAIHSGSYWIINTLGYWYLIYHICFSNNSRLSVNKV</sequence>
<organism evidence="1 2">
    <name type="scientific">Aneurinibacillus aneurinilyticus ATCC 12856</name>
    <dbReference type="NCBI Taxonomy" id="649747"/>
    <lineage>
        <taxon>Bacteria</taxon>
        <taxon>Bacillati</taxon>
        <taxon>Bacillota</taxon>
        <taxon>Bacilli</taxon>
        <taxon>Bacillales</taxon>
        <taxon>Paenibacillaceae</taxon>
        <taxon>Aneurinibacillus group</taxon>
        <taxon>Aneurinibacillus</taxon>
    </lineage>
</organism>
<accession>U1XY08</accession>